<dbReference type="SUPFAM" id="SSF47413">
    <property type="entry name" value="lambda repressor-like DNA-binding domains"/>
    <property type="match status" value="1"/>
</dbReference>
<keyword evidence="1" id="KW-0805">Transcription regulation</keyword>
<accession>E6LHM2</accession>
<dbReference type="GO" id="GO:0003700">
    <property type="term" value="F:DNA-binding transcription factor activity"/>
    <property type="evidence" value="ECO:0007669"/>
    <property type="project" value="TreeGrafter"/>
</dbReference>
<evidence type="ECO:0000313" key="6">
    <source>
        <dbReference type="Proteomes" id="UP000010296"/>
    </source>
</evidence>
<feature type="domain" description="HTH lacI-type" evidence="4">
    <location>
        <begin position="18"/>
        <end position="72"/>
    </location>
</feature>
<dbReference type="Pfam" id="PF13377">
    <property type="entry name" value="Peripla_BP_3"/>
    <property type="match status" value="1"/>
</dbReference>
<evidence type="ECO:0000259" key="4">
    <source>
        <dbReference type="PROSITE" id="PS50932"/>
    </source>
</evidence>
<sequence>MLERARGICYAKQKKGAVTIKDVATKVGVAPSTVSRALQNHPSISKETKDKVKKAMETLGYVPNVAAQNLAKKFANTIGVVMPVLSLKERRSNPFYLEAITAMNQEASQYDVTIAIASGETQEELLHTVQLMYKQKRVDGFILLYTKREDPVLLYLEDNYIAHTVIGQPYKYTNTTNIVDNDNRLLGQTATHHLMECGHERILFVTHVEKENVFHERYFGYQQALMDADLPVFPRALIKKTEDYLAFSDMLEAEKPTALIVLDDMFALRVIQLCNLLGYRVPDDLSIVSFNNSIFSTLIHPYITSIDIYTEELGRVAVQQFIRQLKHADAPQQKVFIQHKLIERETVLHLNKTDE</sequence>
<dbReference type="CDD" id="cd06294">
    <property type="entry name" value="PBP1_MalR-like"/>
    <property type="match status" value="1"/>
</dbReference>
<dbReference type="PROSITE" id="PS50932">
    <property type="entry name" value="HTH_LACI_2"/>
    <property type="match status" value="1"/>
</dbReference>
<reference evidence="5 6" key="1">
    <citation type="submission" date="2010-12" db="EMBL/GenBank/DDBJ databases">
        <authorList>
            <person name="Muzny D."/>
            <person name="Qin X."/>
            <person name="Deng J."/>
            <person name="Jiang H."/>
            <person name="Liu Y."/>
            <person name="Qu J."/>
            <person name="Song X.-Z."/>
            <person name="Zhang L."/>
            <person name="Thornton R."/>
            <person name="Coyle M."/>
            <person name="Francisco L."/>
            <person name="Jackson L."/>
            <person name="Javaid M."/>
            <person name="Korchina V."/>
            <person name="Kovar C."/>
            <person name="Mata R."/>
            <person name="Mathew T."/>
            <person name="Ngo R."/>
            <person name="Nguyen L."/>
            <person name="Nguyen N."/>
            <person name="Okwuonu G."/>
            <person name="Ongeri F."/>
            <person name="Pham C."/>
            <person name="Simmons D."/>
            <person name="Wilczek-Boney K."/>
            <person name="Hale W."/>
            <person name="Jakkamsetti A."/>
            <person name="Pham P."/>
            <person name="Ruth R."/>
            <person name="San Lucas F."/>
            <person name="Warren J."/>
            <person name="Zhang J."/>
            <person name="Zhao Z."/>
            <person name="Zhou C."/>
            <person name="Zhu D."/>
            <person name="Lee S."/>
            <person name="Bess C."/>
            <person name="Blankenburg K."/>
            <person name="Forbes L."/>
            <person name="Fu Q."/>
            <person name="Gubbala S."/>
            <person name="Hirani K."/>
            <person name="Jayaseelan J.C."/>
            <person name="Lara F."/>
            <person name="Munidasa M."/>
            <person name="Palculict T."/>
            <person name="Patil S."/>
            <person name="Pu L.-L."/>
            <person name="Saada N."/>
            <person name="Tang L."/>
            <person name="Weissenberger G."/>
            <person name="Zhu Y."/>
            <person name="Hemphill L."/>
            <person name="Shang Y."/>
            <person name="Youmans B."/>
            <person name="Ayvaz T."/>
            <person name="Ross M."/>
            <person name="Santibanez J."/>
            <person name="Aqrawi P."/>
            <person name="Gross S."/>
            <person name="Joshi V."/>
            <person name="Fowler G."/>
            <person name="Nazareth L."/>
            <person name="Reid J."/>
            <person name="Worley K."/>
            <person name="Petrosino J."/>
            <person name="Highlander S."/>
            <person name="Gibbs R."/>
        </authorList>
    </citation>
    <scope>NUCLEOTIDE SEQUENCE [LARGE SCALE GENOMIC DNA]</scope>
    <source>
        <strain evidence="6">DSM 15952 / CCUG 50447 / LMG 22039 / TP 1.5</strain>
    </source>
</reference>
<comment type="caution">
    <text evidence="5">The sequence shown here is derived from an EMBL/GenBank/DDBJ whole genome shotgun (WGS) entry which is preliminary data.</text>
</comment>
<gene>
    <name evidence="5" type="ORF">HMPREF9088_1862</name>
</gene>
<evidence type="ECO:0000256" key="3">
    <source>
        <dbReference type="ARBA" id="ARBA00023163"/>
    </source>
</evidence>
<evidence type="ECO:0000313" key="5">
    <source>
        <dbReference type="EMBL" id="EFU73277.1"/>
    </source>
</evidence>
<dbReference type="RefSeq" id="WP_007208875.1">
    <property type="nucleotide sequence ID" value="NZ_GL622241.1"/>
</dbReference>
<keyword evidence="6" id="KW-1185">Reference proteome</keyword>
<dbReference type="PANTHER" id="PTHR30146:SF109">
    <property type="entry name" value="HTH-TYPE TRANSCRIPTIONAL REGULATOR GALS"/>
    <property type="match status" value="1"/>
</dbReference>
<dbReference type="InterPro" id="IPR010982">
    <property type="entry name" value="Lambda_DNA-bd_dom_sf"/>
</dbReference>
<dbReference type="HOGENOM" id="CLU_037628_6_2_9"/>
<keyword evidence="3" id="KW-0804">Transcription</keyword>
<keyword evidence="2" id="KW-0238">DNA-binding</keyword>
<evidence type="ECO:0000256" key="2">
    <source>
        <dbReference type="ARBA" id="ARBA00023125"/>
    </source>
</evidence>
<dbReference type="SMART" id="SM00354">
    <property type="entry name" value="HTH_LACI"/>
    <property type="match status" value="1"/>
</dbReference>
<dbReference type="EMBL" id="AEPV01000071">
    <property type="protein sequence ID" value="EFU73277.1"/>
    <property type="molecule type" value="Genomic_DNA"/>
</dbReference>
<protein>
    <submittedName>
        <fullName evidence="5">Transcriptional regulator, LacI family</fullName>
    </submittedName>
</protein>
<dbReference type="STRING" id="888064.HMPREF9088_1862"/>
<dbReference type="GO" id="GO:0000976">
    <property type="term" value="F:transcription cis-regulatory region binding"/>
    <property type="evidence" value="ECO:0007669"/>
    <property type="project" value="TreeGrafter"/>
</dbReference>
<dbReference type="Gene3D" id="1.10.260.40">
    <property type="entry name" value="lambda repressor-like DNA-binding domains"/>
    <property type="match status" value="1"/>
</dbReference>
<dbReference type="AlphaFoldDB" id="E6LHM2"/>
<organism evidence="5 6">
    <name type="scientific">Enterococcus italicus (strain DSM 15952 / CCUG 50447 / LMG 22039 / TP 1.5)</name>
    <dbReference type="NCBI Taxonomy" id="888064"/>
    <lineage>
        <taxon>Bacteria</taxon>
        <taxon>Bacillati</taxon>
        <taxon>Bacillota</taxon>
        <taxon>Bacilli</taxon>
        <taxon>Lactobacillales</taxon>
        <taxon>Enterococcaceae</taxon>
        <taxon>Enterococcus</taxon>
    </lineage>
</organism>
<dbReference type="InterPro" id="IPR046335">
    <property type="entry name" value="LacI/GalR-like_sensor"/>
</dbReference>
<dbReference type="Pfam" id="PF00356">
    <property type="entry name" value="LacI"/>
    <property type="match status" value="1"/>
</dbReference>
<dbReference type="SUPFAM" id="SSF53822">
    <property type="entry name" value="Periplasmic binding protein-like I"/>
    <property type="match status" value="1"/>
</dbReference>
<dbReference type="eggNOG" id="COG1609">
    <property type="taxonomic scope" value="Bacteria"/>
</dbReference>
<proteinExistence type="predicted"/>
<dbReference type="PANTHER" id="PTHR30146">
    <property type="entry name" value="LACI-RELATED TRANSCRIPTIONAL REPRESSOR"/>
    <property type="match status" value="1"/>
</dbReference>
<name>E6LHM2_ENTI1</name>
<dbReference type="InterPro" id="IPR000843">
    <property type="entry name" value="HTH_LacI"/>
</dbReference>
<dbReference type="CDD" id="cd01392">
    <property type="entry name" value="HTH_LacI"/>
    <property type="match status" value="1"/>
</dbReference>
<dbReference type="Proteomes" id="UP000010296">
    <property type="component" value="Unassembled WGS sequence"/>
</dbReference>
<dbReference type="InterPro" id="IPR028082">
    <property type="entry name" value="Peripla_BP_I"/>
</dbReference>
<evidence type="ECO:0000256" key="1">
    <source>
        <dbReference type="ARBA" id="ARBA00023015"/>
    </source>
</evidence>
<dbReference type="Gene3D" id="3.40.50.2300">
    <property type="match status" value="2"/>
</dbReference>